<keyword evidence="3" id="KW-1185">Reference proteome</keyword>
<feature type="region of interest" description="Disordered" evidence="1">
    <location>
        <begin position="15"/>
        <end position="39"/>
    </location>
</feature>
<feature type="region of interest" description="Disordered" evidence="1">
    <location>
        <begin position="300"/>
        <end position="348"/>
    </location>
</feature>
<name>A0ABR3DEW3_NEUIN</name>
<feature type="region of interest" description="Disordered" evidence="1">
    <location>
        <begin position="453"/>
        <end position="491"/>
    </location>
</feature>
<dbReference type="EMBL" id="JAVLET010000004">
    <property type="protein sequence ID" value="KAL0471220.1"/>
    <property type="molecule type" value="Genomic_DNA"/>
</dbReference>
<evidence type="ECO:0000313" key="2">
    <source>
        <dbReference type="EMBL" id="KAL0471220.1"/>
    </source>
</evidence>
<proteinExistence type="predicted"/>
<sequence length="550" mass="61671">MSSYWEKKAQAYISQGSKGNSYGKRASYTPATPPPPLGPLIQSIRVSDLNDASTQYQDSATIHDCEAVASYSWLGTDLSKPEVLIPGKPPLWTPPSTAPQLEQDSGKFYRDRNAARYPNHPFEPAIATLLRTKPSLVPDLDIVACGSTLGNLLRFARGLDKTFRFLVEKVGNTIFFIRRENSPREIIPDVRGYGHTFPERYTTWEEDAKGSWVNQRLITYQFGWFRFLVRFEADGYLSEDDLPKASPTPAAAAVVVEDKPTPMSVQELVALVEGIEVSDADFRKDYLLFKPVKSGYRAKKSTTTDTVTNLSDLTSSSSPSLPPTIPESSTPLPPLTIRTSGPDGPSPSPIVPQAQVFDLKTRSIKARENKNTLEEELPRLWVTQIPNFILAYHTRGKFFPNDIEIRDVRPDVQLWEKERSKDKTLAKLAAVVRKLVDIVGELDEQWNGGKVKGVEGKGVVPLDGKSEEDSSEDDGEDDENTTEKPVTKTPTPIRIEVIHRFQNLDTLETRHQGWEEYKEGDGRDGVLSYTLRKEWIAAQTDTFTKKEEPR</sequence>
<comment type="caution">
    <text evidence="2">The sequence shown here is derived from an EMBL/GenBank/DDBJ whole genome shotgun (WGS) entry which is preliminary data.</text>
</comment>
<protein>
    <recommendedName>
        <fullName evidence="4">Geranylgeranyl pyrophosphate synthetase</fullName>
    </recommendedName>
</protein>
<organism evidence="2 3">
    <name type="scientific">Neurospora intermedia</name>
    <dbReference type="NCBI Taxonomy" id="5142"/>
    <lineage>
        <taxon>Eukaryota</taxon>
        <taxon>Fungi</taxon>
        <taxon>Dikarya</taxon>
        <taxon>Ascomycota</taxon>
        <taxon>Pezizomycotina</taxon>
        <taxon>Sordariomycetes</taxon>
        <taxon>Sordariomycetidae</taxon>
        <taxon>Sordariales</taxon>
        <taxon>Sordariaceae</taxon>
        <taxon>Neurospora</taxon>
    </lineage>
</organism>
<accession>A0ABR3DEW3</accession>
<evidence type="ECO:0000256" key="1">
    <source>
        <dbReference type="SAM" id="MobiDB-lite"/>
    </source>
</evidence>
<gene>
    <name evidence="2" type="ORF">QR685DRAFT_278815</name>
</gene>
<evidence type="ECO:0000313" key="3">
    <source>
        <dbReference type="Proteomes" id="UP001451303"/>
    </source>
</evidence>
<dbReference type="PANTHER" id="PTHR35179">
    <property type="entry name" value="PROTEIN CBG02620"/>
    <property type="match status" value="1"/>
</dbReference>
<reference evidence="2 3" key="1">
    <citation type="submission" date="2023-09" db="EMBL/GenBank/DDBJ databases">
        <title>Multi-omics analysis of a traditional fermented food reveals byproduct-associated fungal strains for waste-to-food upcycling.</title>
        <authorList>
            <consortium name="Lawrence Berkeley National Laboratory"/>
            <person name="Rekdal V.M."/>
            <person name="Villalobos-Escobedo J.M."/>
            <person name="Rodriguez-Valeron N."/>
            <person name="Garcia M.O."/>
            <person name="Vasquez D.P."/>
            <person name="Damayanti I."/>
            <person name="Sorensen P.M."/>
            <person name="Baidoo E.E."/>
            <person name="De Carvalho A.C."/>
            <person name="Riley R."/>
            <person name="Lipzen A."/>
            <person name="He G."/>
            <person name="Yan M."/>
            <person name="Haridas S."/>
            <person name="Daum C."/>
            <person name="Yoshinaga Y."/>
            <person name="Ng V."/>
            <person name="Grigoriev I.V."/>
            <person name="Munk R."/>
            <person name="Nuraida L."/>
            <person name="Wijaya C.H."/>
            <person name="Morales P.-C."/>
            <person name="Keasling J.D."/>
        </authorList>
    </citation>
    <scope>NUCLEOTIDE SEQUENCE [LARGE SCALE GENOMIC DNA]</scope>
    <source>
        <strain evidence="2 3">FGSC 2613</strain>
    </source>
</reference>
<evidence type="ECO:0008006" key="4">
    <source>
        <dbReference type="Google" id="ProtNLM"/>
    </source>
</evidence>
<feature type="compositionally biased region" description="Acidic residues" evidence="1">
    <location>
        <begin position="469"/>
        <end position="480"/>
    </location>
</feature>
<feature type="compositionally biased region" description="Low complexity" evidence="1">
    <location>
        <begin position="301"/>
        <end position="319"/>
    </location>
</feature>
<dbReference type="Proteomes" id="UP001451303">
    <property type="component" value="Unassembled WGS sequence"/>
</dbReference>
<dbReference type="PANTHER" id="PTHR35179:SF2">
    <property type="entry name" value="START DOMAIN-CONTAINING PROTEIN"/>
    <property type="match status" value="1"/>
</dbReference>